<name>A0ABQ4CFS4_9ACTN</name>
<dbReference type="InterPro" id="IPR011042">
    <property type="entry name" value="6-blade_b-propeller_TolB-like"/>
</dbReference>
<keyword evidence="2" id="KW-0472">Membrane</keyword>
<evidence type="ECO:0008006" key="5">
    <source>
        <dbReference type="Google" id="ProtNLM"/>
    </source>
</evidence>
<protein>
    <recommendedName>
        <fullName evidence="5">WD40 repeat protein</fullName>
    </recommendedName>
</protein>
<gene>
    <name evidence="3" type="ORF">Air01nite_77190</name>
</gene>
<keyword evidence="2" id="KW-0812">Transmembrane</keyword>
<sequence length="399" mass="41241">MNGVNTQQFHDDLADLADLAKPVDLRDRVLQGSRRQSRHRAVAVSLAAVAVVAAGGVTFAVASEPNGYVGPGTTPVPTVTGAPTPGPTASATPDRPVTTGTPGTPGTSNSAAKFTLGPWSESGGKSSLPGTLYYLTGGPTGPFKINVLADDKLRTASLRGTLVQNDCVRQSIVFSPDGSSVAWVESDEPASDLGALVVASLDGGGSRVVLPSGVACRSGAGPKWMPDSRRLVVARSNDARIVDVNTGATTAAPLAWRDYLAFSRNGAYVAYGEQGRIVTTTAAGKVVKRVPYDINCCTGGFTVQSISDDGRYVGVSFHNSDPGTVRNAMKIVDMTTGKNVDLGMTGPDGVSIKILLVGADRLFATAITDTSTDVTLDSPGKDDVSIPVTGRLEFGTYRP</sequence>
<reference evidence="3 4" key="1">
    <citation type="submission" date="2021-01" db="EMBL/GenBank/DDBJ databases">
        <title>Whole genome shotgun sequence of Asanoa iriomotensis NBRC 100142.</title>
        <authorList>
            <person name="Komaki H."/>
            <person name="Tamura T."/>
        </authorList>
    </citation>
    <scope>NUCLEOTIDE SEQUENCE [LARGE SCALE GENOMIC DNA]</scope>
    <source>
        <strain evidence="3 4">NBRC 100142</strain>
    </source>
</reference>
<evidence type="ECO:0000256" key="2">
    <source>
        <dbReference type="SAM" id="Phobius"/>
    </source>
</evidence>
<dbReference type="RefSeq" id="WP_203708440.1">
    <property type="nucleotide sequence ID" value="NZ_BAAALU010000009.1"/>
</dbReference>
<evidence type="ECO:0000313" key="4">
    <source>
        <dbReference type="Proteomes" id="UP000624325"/>
    </source>
</evidence>
<dbReference type="EMBL" id="BONC01000116">
    <property type="protein sequence ID" value="GIF61624.1"/>
    <property type="molecule type" value="Genomic_DNA"/>
</dbReference>
<accession>A0ABQ4CFS4</accession>
<dbReference type="SUPFAM" id="SSF82171">
    <property type="entry name" value="DPP6 N-terminal domain-like"/>
    <property type="match status" value="1"/>
</dbReference>
<keyword evidence="4" id="KW-1185">Reference proteome</keyword>
<evidence type="ECO:0000313" key="3">
    <source>
        <dbReference type="EMBL" id="GIF61624.1"/>
    </source>
</evidence>
<dbReference type="Proteomes" id="UP000624325">
    <property type="component" value="Unassembled WGS sequence"/>
</dbReference>
<comment type="caution">
    <text evidence="3">The sequence shown here is derived from an EMBL/GenBank/DDBJ whole genome shotgun (WGS) entry which is preliminary data.</text>
</comment>
<feature type="compositionally biased region" description="Low complexity" evidence="1">
    <location>
        <begin position="71"/>
        <end position="107"/>
    </location>
</feature>
<organism evidence="3 4">
    <name type="scientific">Asanoa iriomotensis</name>
    <dbReference type="NCBI Taxonomy" id="234613"/>
    <lineage>
        <taxon>Bacteria</taxon>
        <taxon>Bacillati</taxon>
        <taxon>Actinomycetota</taxon>
        <taxon>Actinomycetes</taxon>
        <taxon>Micromonosporales</taxon>
        <taxon>Micromonosporaceae</taxon>
        <taxon>Asanoa</taxon>
    </lineage>
</organism>
<feature type="region of interest" description="Disordered" evidence="1">
    <location>
        <begin position="65"/>
        <end position="111"/>
    </location>
</feature>
<keyword evidence="2" id="KW-1133">Transmembrane helix</keyword>
<feature type="transmembrane region" description="Helical" evidence="2">
    <location>
        <begin position="41"/>
        <end position="62"/>
    </location>
</feature>
<evidence type="ECO:0000256" key="1">
    <source>
        <dbReference type="SAM" id="MobiDB-lite"/>
    </source>
</evidence>
<proteinExistence type="predicted"/>
<dbReference type="Gene3D" id="2.120.10.30">
    <property type="entry name" value="TolB, C-terminal domain"/>
    <property type="match status" value="1"/>
</dbReference>